<dbReference type="AlphaFoldDB" id="A0A6J8DPU0"/>
<keyword evidence="3" id="KW-1185">Reference proteome</keyword>
<organism evidence="2 3">
    <name type="scientific">Mytilus coruscus</name>
    <name type="common">Sea mussel</name>
    <dbReference type="NCBI Taxonomy" id="42192"/>
    <lineage>
        <taxon>Eukaryota</taxon>
        <taxon>Metazoa</taxon>
        <taxon>Spiralia</taxon>
        <taxon>Lophotrochozoa</taxon>
        <taxon>Mollusca</taxon>
        <taxon>Bivalvia</taxon>
        <taxon>Autobranchia</taxon>
        <taxon>Pteriomorphia</taxon>
        <taxon>Mytilida</taxon>
        <taxon>Mytiloidea</taxon>
        <taxon>Mytilidae</taxon>
        <taxon>Mytilinae</taxon>
        <taxon>Mytilus</taxon>
    </lineage>
</organism>
<feature type="compositionally biased region" description="Low complexity" evidence="1">
    <location>
        <begin position="136"/>
        <end position="150"/>
    </location>
</feature>
<dbReference type="EMBL" id="CACVKT020007663">
    <property type="protein sequence ID" value="CAC5409975.1"/>
    <property type="molecule type" value="Genomic_DNA"/>
</dbReference>
<name>A0A6J8DPU0_MYTCO</name>
<accession>A0A6J8DPU0</accession>
<dbReference type="Proteomes" id="UP000507470">
    <property type="component" value="Unassembled WGS sequence"/>
</dbReference>
<evidence type="ECO:0000256" key="1">
    <source>
        <dbReference type="SAM" id="MobiDB-lite"/>
    </source>
</evidence>
<reference evidence="2 3" key="1">
    <citation type="submission" date="2020-06" db="EMBL/GenBank/DDBJ databases">
        <authorList>
            <person name="Li R."/>
            <person name="Bekaert M."/>
        </authorList>
    </citation>
    <scope>NUCLEOTIDE SEQUENCE [LARGE SCALE GENOMIC DNA]</scope>
    <source>
        <strain evidence="3">wild</strain>
    </source>
</reference>
<evidence type="ECO:0000313" key="3">
    <source>
        <dbReference type="Proteomes" id="UP000507470"/>
    </source>
</evidence>
<protein>
    <submittedName>
        <fullName evidence="2">Uncharacterized protein</fullName>
    </submittedName>
</protein>
<proteinExistence type="predicted"/>
<sequence length="156" mass="17193">MLEPQAIIQTLQHFLPHLQNQNVLQKSDITTIVQYMNKQGDTLWGEPTIDLFASVHNHKSPVFCAWLPRSIALAVDALSISWEKNVGICISTNMPKSKGIQTYESVQLSTDSDSSNVAKKTLVHRASAKVSGKSIKTANTTKSTLSTKNNHVPSKH</sequence>
<feature type="region of interest" description="Disordered" evidence="1">
    <location>
        <begin position="133"/>
        <end position="156"/>
    </location>
</feature>
<gene>
    <name evidence="2" type="ORF">MCOR_43186</name>
</gene>
<evidence type="ECO:0000313" key="2">
    <source>
        <dbReference type="EMBL" id="CAC5409975.1"/>
    </source>
</evidence>